<dbReference type="SUPFAM" id="SSF49493">
    <property type="entry name" value="HSP40/DnaJ peptide-binding domain"/>
    <property type="match status" value="4"/>
</dbReference>
<feature type="domain" description="J" evidence="3">
    <location>
        <begin position="323"/>
        <end position="388"/>
    </location>
</feature>
<proteinExistence type="predicted"/>
<dbReference type="GO" id="GO:0005783">
    <property type="term" value="C:endoplasmic reticulum"/>
    <property type="evidence" value="ECO:0007669"/>
    <property type="project" value="TreeGrafter"/>
</dbReference>
<evidence type="ECO:0000313" key="4">
    <source>
        <dbReference type="EMBL" id="CAD7657583.1"/>
    </source>
</evidence>
<dbReference type="Gene3D" id="1.10.287.110">
    <property type="entry name" value="DnaJ domain"/>
    <property type="match status" value="2"/>
</dbReference>
<dbReference type="PRINTS" id="PR00625">
    <property type="entry name" value="JDOMAIN"/>
</dbReference>
<name>A0A7R9QUF1_9ACAR</name>
<accession>A0A7R9QUF1</accession>
<dbReference type="FunFam" id="2.60.260.20:FF:000013">
    <property type="entry name" value="DnaJ subfamily B member 11"/>
    <property type="match status" value="2"/>
</dbReference>
<evidence type="ECO:0000256" key="2">
    <source>
        <dbReference type="SAM" id="SignalP"/>
    </source>
</evidence>
<dbReference type="PROSITE" id="PS50076">
    <property type="entry name" value="DNAJ_2"/>
    <property type="match status" value="2"/>
</dbReference>
<dbReference type="Gene3D" id="2.60.260.20">
    <property type="entry name" value="Urease metallochaperone UreE, N-terminal domain"/>
    <property type="match status" value="4"/>
</dbReference>
<dbReference type="InterPro" id="IPR036869">
    <property type="entry name" value="J_dom_sf"/>
</dbReference>
<dbReference type="Pfam" id="PF01556">
    <property type="entry name" value="DnaJ_C"/>
    <property type="match status" value="2"/>
</dbReference>
<dbReference type="AlphaFoldDB" id="A0A7R9QUF1"/>
<dbReference type="InterPro" id="IPR018253">
    <property type="entry name" value="DnaJ_domain_CS"/>
</dbReference>
<gene>
    <name evidence="4" type="ORF">ONB1V03_LOCUS14209</name>
</gene>
<dbReference type="SMART" id="SM00271">
    <property type="entry name" value="DnaJ"/>
    <property type="match status" value="2"/>
</dbReference>
<dbReference type="EMBL" id="CAJPVJ010013254">
    <property type="protein sequence ID" value="CAG2174769.1"/>
    <property type="molecule type" value="Genomic_DNA"/>
</dbReference>
<dbReference type="PROSITE" id="PS00636">
    <property type="entry name" value="DNAJ_1"/>
    <property type="match status" value="2"/>
</dbReference>
<dbReference type="GO" id="GO:0051082">
    <property type="term" value="F:unfolded protein binding"/>
    <property type="evidence" value="ECO:0007669"/>
    <property type="project" value="InterPro"/>
</dbReference>
<dbReference type="InterPro" id="IPR001623">
    <property type="entry name" value="DnaJ_domain"/>
</dbReference>
<dbReference type="Proteomes" id="UP000728032">
    <property type="component" value="Unassembled WGS sequence"/>
</dbReference>
<feature type="signal peptide" evidence="2">
    <location>
        <begin position="1"/>
        <end position="25"/>
    </location>
</feature>
<dbReference type="GO" id="GO:0051787">
    <property type="term" value="F:misfolded protein binding"/>
    <property type="evidence" value="ECO:0007669"/>
    <property type="project" value="TreeGrafter"/>
</dbReference>
<dbReference type="PANTHER" id="PTHR44298:SF1">
    <property type="entry name" value="DNAJ HOMOLOG SUBFAMILY B MEMBER 11"/>
    <property type="match status" value="1"/>
</dbReference>
<dbReference type="InterPro" id="IPR002939">
    <property type="entry name" value="DnaJ_C"/>
</dbReference>
<sequence>MNQMYINMCVFSLTIFLLLIVNTMCGRDFYAILGVPKSANVNQIKEAYSELAKELHPTGKFQDLRAAYEVLSDPEKRKTYDRHGEEGLKSDSFHAFHDFNPFGGGGRERKREIPKGRDVVMDLWVTLEELYSGNFVEVVRHKAVYRQTRGTRKCNCWQEMMTQQLGPSYFLTIPHQVCDDCPNMELVDEEKLLKIEVEAGMKDGQTQTFVAEGERPTGEQRIDGEPGDLKVRIRTQPHHTFERRGDDLYTNVTISLTDAWGGFQMSIAHLDDHKVSVSRDKVTWPGARMRKAGEGMPNYENNNLRGTLYVTFDVDFPKAPVRDFYAILGVPKSANVNQIKKAYRKLAKELHPDKNKDDPTATGKFQDLGAAYEVLSDPEKRKTYDRHGEEGLKSDSFGGSDPFASFFGDFGFFGDGFGGGGREREREIPKGGDVVMDLWVTLEELYSGNFVEVVRHKASYRQTRGTRKCNCRQEMVTRQLGPGRFQMMQQQVCDDCPNMELVDEEKLLEIEVEAGMKDGQTQTFVAEGEPHIDGEPGDLKVRIRTQPHHTFERRGDDLYTNVTISLTDALVGFQMSVVHLDGHKVSVSRDKVTWPGARMRKAGEGMPNYENNNLRGTLYVTFDVDFPKGELNDDHKQSIKAILNEDSKTKAYNGLRGY</sequence>
<keyword evidence="5" id="KW-1185">Reference proteome</keyword>
<keyword evidence="1 2" id="KW-0732">Signal</keyword>
<dbReference type="OrthoDB" id="550424at2759"/>
<dbReference type="SUPFAM" id="SSF46565">
    <property type="entry name" value="Chaperone J-domain"/>
    <property type="match status" value="2"/>
</dbReference>
<dbReference type="EMBL" id="OC928079">
    <property type="protein sequence ID" value="CAD7657583.1"/>
    <property type="molecule type" value="Genomic_DNA"/>
</dbReference>
<reference evidence="4" key="1">
    <citation type="submission" date="2020-11" db="EMBL/GenBank/DDBJ databases">
        <authorList>
            <person name="Tran Van P."/>
        </authorList>
    </citation>
    <scope>NUCLEOTIDE SEQUENCE</scope>
</reference>
<organism evidence="4">
    <name type="scientific">Oppiella nova</name>
    <dbReference type="NCBI Taxonomy" id="334625"/>
    <lineage>
        <taxon>Eukaryota</taxon>
        <taxon>Metazoa</taxon>
        <taxon>Ecdysozoa</taxon>
        <taxon>Arthropoda</taxon>
        <taxon>Chelicerata</taxon>
        <taxon>Arachnida</taxon>
        <taxon>Acari</taxon>
        <taxon>Acariformes</taxon>
        <taxon>Sarcoptiformes</taxon>
        <taxon>Oribatida</taxon>
        <taxon>Brachypylina</taxon>
        <taxon>Oppioidea</taxon>
        <taxon>Oppiidae</taxon>
        <taxon>Oppiella</taxon>
    </lineage>
</organism>
<evidence type="ECO:0000256" key="1">
    <source>
        <dbReference type="ARBA" id="ARBA00022729"/>
    </source>
</evidence>
<feature type="chain" id="PRO_5036403844" description="J domain-containing protein" evidence="2">
    <location>
        <begin position="26"/>
        <end position="658"/>
    </location>
</feature>
<dbReference type="CDD" id="cd10747">
    <property type="entry name" value="DnaJ_C"/>
    <property type="match status" value="2"/>
</dbReference>
<dbReference type="InterPro" id="IPR051736">
    <property type="entry name" value="DnaJ-B11-like"/>
</dbReference>
<dbReference type="Pfam" id="PF00226">
    <property type="entry name" value="DnaJ"/>
    <property type="match status" value="2"/>
</dbReference>
<dbReference type="CDD" id="cd06257">
    <property type="entry name" value="DnaJ"/>
    <property type="match status" value="2"/>
</dbReference>
<protein>
    <recommendedName>
        <fullName evidence="3">J domain-containing protein</fullName>
    </recommendedName>
</protein>
<dbReference type="PANTHER" id="PTHR44298">
    <property type="entry name" value="DNAJ HOMOLOG SUBFAMILY B MEMBER 11"/>
    <property type="match status" value="1"/>
</dbReference>
<evidence type="ECO:0000313" key="5">
    <source>
        <dbReference type="Proteomes" id="UP000728032"/>
    </source>
</evidence>
<dbReference type="GO" id="GO:0006457">
    <property type="term" value="P:protein folding"/>
    <property type="evidence" value="ECO:0007669"/>
    <property type="project" value="InterPro"/>
</dbReference>
<feature type="domain" description="J" evidence="3">
    <location>
        <begin position="28"/>
        <end position="84"/>
    </location>
</feature>
<dbReference type="InterPro" id="IPR008971">
    <property type="entry name" value="HSP40/DnaJ_pept-bd"/>
</dbReference>
<evidence type="ECO:0000259" key="3">
    <source>
        <dbReference type="PROSITE" id="PS50076"/>
    </source>
</evidence>